<evidence type="ECO:0000313" key="2">
    <source>
        <dbReference type="Proteomes" id="UP000800235"/>
    </source>
</evidence>
<accession>A0A9P4TSX5</accession>
<dbReference type="EMBL" id="MU007126">
    <property type="protein sequence ID" value="KAF2418678.1"/>
    <property type="molecule type" value="Genomic_DNA"/>
</dbReference>
<organism evidence="1 2">
    <name type="scientific">Tothia fuscella</name>
    <dbReference type="NCBI Taxonomy" id="1048955"/>
    <lineage>
        <taxon>Eukaryota</taxon>
        <taxon>Fungi</taxon>
        <taxon>Dikarya</taxon>
        <taxon>Ascomycota</taxon>
        <taxon>Pezizomycotina</taxon>
        <taxon>Dothideomycetes</taxon>
        <taxon>Pleosporomycetidae</taxon>
        <taxon>Venturiales</taxon>
        <taxon>Cylindrosympodiaceae</taxon>
        <taxon>Tothia</taxon>
    </lineage>
</organism>
<name>A0A9P4TSX5_9PEZI</name>
<sequence length="186" mass="21833">MASFEELPFDITDNVVGFVAVGHVRFLETRKDLACLSRVSKNFYDITIPYLYQRYDDYFMGWYGKETGRRFLPFLKTLCHRPDLARHVKQVNIGYWSLKFNRVTHLRGPLQMEWADYVLCTEKAVEMGIVSEDALKENRKKVRCEDDLIALYEKSPFANLDHARIARLPDLSPMTDSEDDWLRQLG</sequence>
<gene>
    <name evidence="1" type="ORF">EJ08DRAFT_703059</name>
</gene>
<protein>
    <recommendedName>
        <fullName evidence="3">F-box domain-containing protein</fullName>
    </recommendedName>
</protein>
<evidence type="ECO:0008006" key="3">
    <source>
        <dbReference type="Google" id="ProtNLM"/>
    </source>
</evidence>
<dbReference type="OrthoDB" id="3935706at2759"/>
<dbReference type="Proteomes" id="UP000800235">
    <property type="component" value="Unassembled WGS sequence"/>
</dbReference>
<dbReference type="AlphaFoldDB" id="A0A9P4TSX5"/>
<keyword evidence="2" id="KW-1185">Reference proteome</keyword>
<proteinExistence type="predicted"/>
<evidence type="ECO:0000313" key="1">
    <source>
        <dbReference type="EMBL" id="KAF2418678.1"/>
    </source>
</evidence>
<comment type="caution">
    <text evidence="1">The sequence shown here is derived from an EMBL/GenBank/DDBJ whole genome shotgun (WGS) entry which is preliminary data.</text>
</comment>
<reference evidence="1" key="1">
    <citation type="journal article" date="2020" name="Stud. Mycol.">
        <title>101 Dothideomycetes genomes: a test case for predicting lifestyles and emergence of pathogens.</title>
        <authorList>
            <person name="Haridas S."/>
            <person name="Albert R."/>
            <person name="Binder M."/>
            <person name="Bloem J."/>
            <person name="Labutti K."/>
            <person name="Salamov A."/>
            <person name="Andreopoulos B."/>
            <person name="Baker S."/>
            <person name="Barry K."/>
            <person name="Bills G."/>
            <person name="Bluhm B."/>
            <person name="Cannon C."/>
            <person name="Castanera R."/>
            <person name="Culley D."/>
            <person name="Daum C."/>
            <person name="Ezra D."/>
            <person name="Gonzalez J."/>
            <person name="Henrissat B."/>
            <person name="Kuo A."/>
            <person name="Liang C."/>
            <person name="Lipzen A."/>
            <person name="Lutzoni F."/>
            <person name="Magnuson J."/>
            <person name="Mondo S."/>
            <person name="Nolan M."/>
            <person name="Ohm R."/>
            <person name="Pangilinan J."/>
            <person name="Park H.-J."/>
            <person name="Ramirez L."/>
            <person name="Alfaro M."/>
            <person name="Sun H."/>
            <person name="Tritt A."/>
            <person name="Yoshinaga Y."/>
            <person name="Zwiers L.-H."/>
            <person name="Turgeon B."/>
            <person name="Goodwin S."/>
            <person name="Spatafora J."/>
            <person name="Crous P."/>
            <person name="Grigoriev I."/>
        </authorList>
    </citation>
    <scope>NUCLEOTIDE SEQUENCE</scope>
    <source>
        <strain evidence="1">CBS 130266</strain>
    </source>
</reference>